<organism evidence="1 2">
    <name type="scientific">Emticicia aquatilis</name>
    <dbReference type="NCBI Taxonomy" id="1537369"/>
    <lineage>
        <taxon>Bacteria</taxon>
        <taxon>Pseudomonadati</taxon>
        <taxon>Bacteroidota</taxon>
        <taxon>Cytophagia</taxon>
        <taxon>Cytophagales</taxon>
        <taxon>Leadbetterellaceae</taxon>
        <taxon>Emticicia</taxon>
    </lineage>
</organism>
<evidence type="ECO:0000313" key="2">
    <source>
        <dbReference type="Proteomes" id="UP000609064"/>
    </source>
</evidence>
<proteinExistence type="predicted"/>
<keyword evidence="2" id="KW-1185">Reference proteome</keyword>
<name>A0A916Z6Y2_9BACT</name>
<reference evidence="1" key="2">
    <citation type="submission" date="2020-09" db="EMBL/GenBank/DDBJ databases">
        <authorList>
            <person name="Sun Q."/>
            <person name="Zhou Y."/>
        </authorList>
    </citation>
    <scope>NUCLEOTIDE SEQUENCE</scope>
    <source>
        <strain evidence="1">CGMCC 1.15958</strain>
    </source>
</reference>
<evidence type="ECO:0000313" key="1">
    <source>
        <dbReference type="EMBL" id="GGD79005.1"/>
    </source>
</evidence>
<comment type="caution">
    <text evidence="1">The sequence shown here is derived from an EMBL/GenBank/DDBJ whole genome shotgun (WGS) entry which is preliminary data.</text>
</comment>
<protein>
    <submittedName>
        <fullName evidence="1">Uncharacterized protein</fullName>
    </submittedName>
</protein>
<dbReference type="EMBL" id="BMKK01000014">
    <property type="protein sequence ID" value="GGD79005.1"/>
    <property type="molecule type" value="Genomic_DNA"/>
</dbReference>
<dbReference type="RefSeq" id="WP_188770439.1">
    <property type="nucleotide sequence ID" value="NZ_BMKK01000014.1"/>
</dbReference>
<dbReference type="Proteomes" id="UP000609064">
    <property type="component" value="Unassembled WGS sequence"/>
</dbReference>
<dbReference type="AlphaFoldDB" id="A0A916Z6Y2"/>
<reference evidence="1" key="1">
    <citation type="journal article" date="2014" name="Int. J. Syst. Evol. Microbiol.">
        <title>Complete genome sequence of Corynebacterium casei LMG S-19264T (=DSM 44701T), isolated from a smear-ripened cheese.</title>
        <authorList>
            <consortium name="US DOE Joint Genome Institute (JGI-PGF)"/>
            <person name="Walter F."/>
            <person name="Albersmeier A."/>
            <person name="Kalinowski J."/>
            <person name="Ruckert C."/>
        </authorList>
    </citation>
    <scope>NUCLEOTIDE SEQUENCE</scope>
    <source>
        <strain evidence="1">CGMCC 1.15958</strain>
    </source>
</reference>
<gene>
    <name evidence="1" type="ORF">GCM10011514_48800</name>
</gene>
<accession>A0A916Z6Y2</accession>
<sequence>MEMLNKTPCKSKKNILDETQSSNVNLINQIYCKLDTQSPWSNDKYFYKLTIAKTPLRTNYHIFSFEDFKAISRKITNGVASIGRVANRYFWNKYFIGGVKVVSIIQENEQSYPTFKLKFLLYSNYDNLDVLIKAGLTSRIRKIDPLLSVSFDYLGNYDKLLITDYTNALNSIYSNSETLNKLGEINMKQILNNKTQKPYFLGDLYGK</sequence>